<keyword evidence="10 19" id="KW-0274">FAD</keyword>
<keyword evidence="8 19" id="KW-0132">Cell division</keyword>
<feature type="domain" description="FAD-binding PCMH-type" evidence="20">
    <location>
        <begin position="33"/>
        <end position="206"/>
    </location>
</feature>
<dbReference type="GO" id="GO:0005829">
    <property type="term" value="C:cytosol"/>
    <property type="evidence" value="ECO:0007669"/>
    <property type="project" value="TreeGrafter"/>
</dbReference>
<sequence length="318" mass="35566">MHNRLRAIIQEANLDSSEYQWNAPLQDHTWFKIGGSADLFIQTPSLEKVHAIIRGAKQYAIPIFFLGDGSNLVISDDGVEGIVLDTKPIRENPPIQIISYHEDVYQVAVSAGVLMEDLILFSIEHQLEGLLHFYGLPGTLGGALYMNARCYDGEISSHFLQATIIKNGDIHTHPYKASEWAYKISPFQKNGILIVNALLTIKRSQLSSDALLQRAQSYKHDRETKGHFRYPCAGSTFKNNRTFGMPSGQIIDQCGLKGLQYGGASISDFHANIVINHNHASASDVHQLVQTIQTEVYRQTSFQLEPEILFIGRGYPQI</sequence>
<comment type="similarity">
    <text evidence="19">Belongs to the MurB family.</text>
</comment>
<evidence type="ECO:0000313" key="22">
    <source>
        <dbReference type="Proteomes" id="UP000711995"/>
    </source>
</evidence>
<evidence type="ECO:0000256" key="14">
    <source>
        <dbReference type="ARBA" id="ARBA00023002"/>
    </source>
</evidence>
<evidence type="ECO:0000256" key="19">
    <source>
        <dbReference type="HAMAP-Rule" id="MF_00037"/>
    </source>
</evidence>
<evidence type="ECO:0000256" key="11">
    <source>
        <dbReference type="ARBA" id="ARBA00022857"/>
    </source>
</evidence>
<dbReference type="EC" id="1.3.1.98" evidence="5 19"/>
<dbReference type="InterPro" id="IPR011601">
    <property type="entry name" value="MurB_C"/>
</dbReference>
<evidence type="ECO:0000259" key="20">
    <source>
        <dbReference type="PROSITE" id="PS51387"/>
    </source>
</evidence>
<dbReference type="InterPro" id="IPR003170">
    <property type="entry name" value="MurB"/>
</dbReference>
<dbReference type="SUPFAM" id="SSF56176">
    <property type="entry name" value="FAD-binding/transporter-associated domain-like"/>
    <property type="match status" value="1"/>
</dbReference>
<evidence type="ECO:0000313" key="21">
    <source>
        <dbReference type="EMBL" id="NIZ40295.1"/>
    </source>
</evidence>
<evidence type="ECO:0000256" key="15">
    <source>
        <dbReference type="ARBA" id="ARBA00023306"/>
    </source>
</evidence>
<comment type="caution">
    <text evidence="19">Lacks conserved residue(s) required for the propagation of feature annotation.</text>
</comment>
<dbReference type="Pfam" id="PF01565">
    <property type="entry name" value="FAD_binding_4"/>
    <property type="match status" value="1"/>
</dbReference>
<evidence type="ECO:0000256" key="7">
    <source>
        <dbReference type="ARBA" id="ARBA00022490"/>
    </source>
</evidence>
<comment type="pathway">
    <text evidence="4 19">Cell wall biogenesis; peptidoglycan biosynthesis.</text>
</comment>
<organism evidence="21 22">
    <name type="scientific">Entomospira entomophila</name>
    <dbReference type="NCBI Taxonomy" id="2719988"/>
    <lineage>
        <taxon>Bacteria</taxon>
        <taxon>Pseudomonadati</taxon>
        <taxon>Spirochaetota</taxon>
        <taxon>Spirochaetia</taxon>
        <taxon>Spirochaetales</taxon>
        <taxon>Spirochaetaceae</taxon>
        <taxon>Entomospira</taxon>
    </lineage>
</organism>
<dbReference type="GO" id="GO:0008762">
    <property type="term" value="F:UDP-N-acetylmuramate dehydrogenase activity"/>
    <property type="evidence" value="ECO:0007669"/>
    <property type="project" value="UniProtKB-UniRule"/>
</dbReference>
<evidence type="ECO:0000256" key="12">
    <source>
        <dbReference type="ARBA" id="ARBA00022960"/>
    </source>
</evidence>
<dbReference type="InterPro" id="IPR006094">
    <property type="entry name" value="Oxid_FAD_bind_N"/>
</dbReference>
<dbReference type="SUPFAM" id="SSF56194">
    <property type="entry name" value="Uridine diphospho-N-Acetylenolpyruvylglucosamine reductase, MurB, C-terminal domain"/>
    <property type="match status" value="1"/>
</dbReference>
<dbReference type="InterPro" id="IPR016167">
    <property type="entry name" value="FAD-bd_PCMH_sub1"/>
</dbReference>
<comment type="caution">
    <text evidence="21">The sequence shown here is derived from an EMBL/GenBank/DDBJ whole genome shotgun (WGS) entry which is preliminary data.</text>
</comment>
<comment type="subcellular location">
    <subcellularLocation>
        <location evidence="3 19">Cytoplasm</location>
    </subcellularLocation>
</comment>
<dbReference type="GO" id="GO:0008360">
    <property type="term" value="P:regulation of cell shape"/>
    <property type="evidence" value="ECO:0007669"/>
    <property type="project" value="UniProtKB-KW"/>
</dbReference>
<feature type="active site" evidence="19">
    <location>
        <position position="307"/>
    </location>
</feature>
<dbReference type="InterPro" id="IPR036318">
    <property type="entry name" value="FAD-bd_PCMH-like_sf"/>
</dbReference>
<dbReference type="Gene3D" id="3.90.78.10">
    <property type="entry name" value="UDP-N-acetylenolpyruvoylglucosamine reductase, C-terminal domain"/>
    <property type="match status" value="1"/>
</dbReference>
<feature type="active site" description="Proton donor" evidence="19">
    <location>
        <position position="235"/>
    </location>
</feature>
<keyword evidence="11 19" id="KW-0521">NADP</keyword>
<gene>
    <name evidence="19 21" type="primary">murB</name>
    <name evidence="21" type="ORF">HCT14_02045</name>
</gene>
<evidence type="ECO:0000256" key="4">
    <source>
        <dbReference type="ARBA" id="ARBA00004752"/>
    </source>
</evidence>
<keyword evidence="7 19" id="KW-0963">Cytoplasm</keyword>
<evidence type="ECO:0000256" key="9">
    <source>
        <dbReference type="ARBA" id="ARBA00022630"/>
    </source>
</evidence>
<evidence type="ECO:0000256" key="2">
    <source>
        <dbReference type="ARBA" id="ARBA00003921"/>
    </source>
</evidence>
<dbReference type="NCBIfam" id="TIGR00179">
    <property type="entry name" value="murB"/>
    <property type="match status" value="1"/>
</dbReference>
<dbReference type="GO" id="GO:0051301">
    <property type="term" value="P:cell division"/>
    <property type="evidence" value="ECO:0007669"/>
    <property type="project" value="UniProtKB-KW"/>
</dbReference>
<dbReference type="Gene3D" id="3.30.43.10">
    <property type="entry name" value="Uridine Diphospho-n-acetylenolpyruvylglucosamine Reductase, domain 2"/>
    <property type="match status" value="1"/>
</dbReference>
<dbReference type="Pfam" id="PF02873">
    <property type="entry name" value="MurB_C"/>
    <property type="match status" value="1"/>
</dbReference>
<keyword evidence="13 19" id="KW-0573">Peptidoglycan synthesis</keyword>
<evidence type="ECO:0000256" key="10">
    <source>
        <dbReference type="ARBA" id="ARBA00022827"/>
    </source>
</evidence>
<keyword evidence="15 19" id="KW-0131">Cell cycle</keyword>
<comment type="cofactor">
    <cofactor evidence="1 19">
        <name>FAD</name>
        <dbReference type="ChEBI" id="CHEBI:57692"/>
    </cofactor>
</comment>
<keyword evidence="22" id="KW-1185">Reference proteome</keyword>
<keyword evidence="14 19" id="KW-0560">Oxidoreductase</keyword>
<dbReference type="PANTHER" id="PTHR21071:SF4">
    <property type="entry name" value="UDP-N-ACETYLENOLPYRUVOYLGLUCOSAMINE REDUCTASE"/>
    <property type="match status" value="1"/>
</dbReference>
<proteinExistence type="inferred from homology"/>
<dbReference type="InterPro" id="IPR036635">
    <property type="entry name" value="MurB_C_sf"/>
</dbReference>
<dbReference type="GO" id="GO:0071555">
    <property type="term" value="P:cell wall organization"/>
    <property type="evidence" value="ECO:0007669"/>
    <property type="project" value="UniProtKB-KW"/>
</dbReference>
<dbReference type="PANTHER" id="PTHR21071">
    <property type="entry name" value="UDP-N-ACETYLENOLPYRUVOYLGLUCOSAMINE REDUCTASE"/>
    <property type="match status" value="1"/>
</dbReference>
<dbReference type="InterPro" id="IPR016169">
    <property type="entry name" value="FAD-bd_PCMH_sub2"/>
</dbReference>
<dbReference type="HAMAP" id="MF_00037">
    <property type="entry name" value="MurB"/>
    <property type="match status" value="1"/>
</dbReference>
<evidence type="ECO:0000256" key="16">
    <source>
        <dbReference type="ARBA" id="ARBA00023316"/>
    </source>
</evidence>
<evidence type="ECO:0000256" key="5">
    <source>
        <dbReference type="ARBA" id="ARBA00012518"/>
    </source>
</evidence>
<keyword evidence="12 19" id="KW-0133">Cell shape</keyword>
<comment type="catalytic activity">
    <reaction evidence="18 19">
        <text>UDP-N-acetyl-alpha-D-muramate + NADP(+) = UDP-N-acetyl-3-O-(1-carboxyvinyl)-alpha-D-glucosamine + NADPH + H(+)</text>
        <dbReference type="Rhea" id="RHEA:12248"/>
        <dbReference type="ChEBI" id="CHEBI:15378"/>
        <dbReference type="ChEBI" id="CHEBI:57783"/>
        <dbReference type="ChEBI" id="CHEBI:58349"/>
        <dbReference type="ChEBI" id="CHEBI:68483"/>
        <dbReference type="ChEBI" id="CHEBI:70757"/>
        <dbReference type="EC" id="1.3.1.98"/>
    </reaction>
</comment>
<evidence type="ECO:0000256" key="8">
    <source>
        <dbReference type="ARBA" id="ARBA00022618"/>
    </source>
</evidence>
<dbReference type="InterPro" id="IPR016166">
    <property type="entry name" value="FAD-bd_PCMH"/>
</dbReference>
<evidence type="ECO:0000256" key="17">
    <source>
        <dbReference type="ARBA" id="ARBA00031026"/>
    </source>
</evidence>
<reference evidence="21 22" key="1">
    <citation type="submission" date="2020-03" db="EMBL/GenBank/DDBJ databases">
        <title>Spirochaetal bacteria isolated from arthropods constitute a novel genus Entomospira genus novum within the order Spirochaetales.</title>
        <authorList>
            <person name="Grana-Miraglia L."/>
            <person name="Sikutova S."/>
            <person name="Fingerle V."/>
            <person name="Sing A."/>
            <person name="Castillo-Ramirez S."/>
            <person name="Margos G."/>
            <person name="Rudolf I."/>
        </authorList>
    </citation>
    <scope>NUCLEOTIDE SEQUENCE [LARGE SCALE GENOMIC DNA]</scope>
    <source>
        <strain evidence="21 22">BR193</strain>
    </source>
</reference>
<dbReference type="EMBL" id="JAATLJ010000001">
    <property type="protein sequence ID" value="NIZ40295.1"/>
    <property type="molecule type" value="Genomic_DNA"/>
</dbReference>
<dbReference type="GO" id="GO:0009252">
    <property type="term" value="P:peptidoglycan biosynthetic process"/>
    <property type="evidence" value="ECO:0007669"/>
    <property type="project" value="UniProtKB-UniRule"/>
</dbReference>
<dbReference type="AlphaFoldDB" id="A0A968G821"/>
<keyword evidence="16 19" id="KW-0961">Cell wall biogenesis/degradation</keyword>
<name>A0A968G821_9SPIO</name>
<protein>
    <recommendedName>
        <fullName evidence="6 19">UDP-N-acetylenolpyruvoylglucosamine reductase</fullName>
        <ecNumber evidence="5 19">1.3.1.98</ecNumber>
    </recommendedName>
    <alternativeName>
        <fullName evidence="17 19">UDP-N-acetylmuramate dehydrogenase</fullName>
    </alternativeName>
</protein>
<evidence type="ECO:0000256" key="3">
    <source>
        <dbReference type="ARBA" id="ARBA00004496"/>
    </source>
</evidence>
<dbReference type="Gene3D" id="3.30.465.10">
    <property type="match status" value="1"/>
</dbReference>
<dbReference type="GO" id="GO:0071949">
    <property type="term" value="F:FAD binding"/>
    <property type="evidence" value="ECO:0007669"/>
    <property type="project" value="InterPro"/>
</dbReference>
<accession>A0A968G821</accession>
<dbReference type="PROSITE" id="PS51387">
    <property type="entry name" value="FAD_PCMH"/>
    <property type="match status" value="1"/>
</dbReference>
<evidence type="ECO:0000256" key="18">
    <source>
        <dbReference type="ARBA" id="ARBA00048914"/>
    </source>
</evidence>
<keyword evidence="9 19" id="KW-0285">Flavoprotein</keyword>
<evidence type="ECO:0000256" key="6">
    <source>
        <dbReference type="ARBA" id="ARBA00015188"/>
    </source>
</evidence>
<comment type="function">
    <text evidence="2 19">Cell wall formation.</text>
</comment>
<dbReference type="RefSeq" id="WP_167699898.1">
    <property type="nucleotide sequence ID" value="NZ_CP118174.1"/>
</dbReference>
<evidence type="ECO:0000256" key="1">
    <source>
        <dbReference type="ARBA" id="ARBA00001974"/>
    </source>
</evidence>
<dbReference type="Proteomes" id="UP000711995">
    <property type="component" value="Unassembled WGS sequence"/>
</dbReference>
<evidence type="ECO:0000256" key="13">
    <source>
        <dbReference type="ARBA" id="ARBA00022984"/>
    </source>
</evidence>